<organism evidence="1 2">
    <name type="scientific">Albidovulum marisflavi</name>
    <dbReference type="NCBI Taxonomy" id="2984159"/>
    <lineage>
        <taxon>Bacteria</taxon>
        <taxon>Pseudomonadati</taxon>
        <taxon>Pseudomonadota</taxon>
        <taxon>Alphaproteobacteria</taxon>
        <taxon>Rhodobacterales</taxon>
        <taxon>Paracoccaceae</taxon>
        <taxon>Albidovulum</taxon>
    </lineage>
</organism>
<comment type="caution">
    <text evidence="1">The sequence shown here is derived from an EMBL/GenBank/DDBJ whole genome shotgun (WGS) entry which is preliminary data.</text>
</comment>
<proteinExistence type="predicted"/>
<name>A0ABT2ZCP5_9RHOB</name>
<protein>
    <submittedName>
        <fullName evidence="1">Uncharacterized protein</fullName>
    </submittedName>
</protein>
<accession>A0ABT2ZCP5</accession>
<sequence>MHRSIQLALFSLKQQALYGLWKSGADMFGGTERRFRTVAYLRLRDLAADELRKVRG</sequence>
<dbReference type="Proteomes" id="UP001652542">
    <property type="component" value="Unassembled WGS sequence"/>
</dbReference>
<evidence type="ECO:0000313" key="2">
    <source>
        <dbReference type="Proteomes" id="UP001652542"/>
    </source>
</evidence>
<gene>
    <name evidence="1" type="ORF">OEW28_09390</name>
</gene>
<keyword evidence="2" id="KW-1185">Reference proteome</keyword>
<dbReference type="EMBL" id="JAOWKY010000002">
    <property type="protein sequence ID" value="MCV2868840.1"/>
    <property type="molecule type" value="Genomic_DNA"/>
</dbReference>
<dbReference type="RefSeq" id="WP_263734505.1">
    <property type="nucleotide sequence ID" value="NZ_JAOWKY010000002.1"/>
</dbReference>
<evidence type="ECO:0000313" key="1">
    <source>
        <dbReference type="EMBL" id="MCV2868840.1"/>
    </source>
</evidence>
<reference evidence="1 2" key="1">
    <citation type="submission" date="2022-10" db="EMBL/GenBank/DDBJ databases">
        <title>Defluviimonas sp. nov., isolated from ocean surface water.</title>
        <authorList>
            <person name="He W."/>
            <person name="Wang L."/>
            <person name="Zhang D.-F."/>
        </authorList>
    </citation>
    <scope>NUCLEOTIDE SEQUENCE [LARGE SCALE GENOMIC DNA]</scope>
    <source>
        <strain evidence="1 2">WL0002</strain>
    </source>
</reference>